<dbReference type="GO" id="GO:0140359">
    <property type="term" value="F:ABC-type transporter activity"/>
    <property type="evidence" value="ECO:0007669"/>
    <property type="project" value="InterPro"/>
</dbReference>
<organism evidence="10 11">
    <name type="scientific">Hermanssonia centrifuga</name>
    <dbReference type="NCBI Taxonomy" id="98765"/>
    <lineage>
        <taxon>Eukaryota</taxon>
        <taxon>Fungi</taxon>
        <taxon>Dikarya</taxon>
        <taxon>Basidiomycota</taxon>
        <taxon>Agaricomycotina</taxon>
        <taxon>Agaricomycetes</taxon>
        <taxon>Polyporales</taxon>
        <taxon>Meruliaceae</taxon>
        <taxon>Hermanssonia</taxon>
    </lineage>
</organism>
<feature type="transmembrane region" description="Helical" evidence="8">
    <location>
        <begin position="1355"/>
        <end position="1374"/>
    </location>
</feature>
<feature type="transmembrane region" description="Helical" evidence="8">
    <location>
        <begin position="1160"/>
        <end position="1182"/>
    </location>
</feature>
<dbReference type="Gene3D" id="3.40.50.300">
    <property type="entry name" value="P-loop containing nucleotide triphosphate hydrolases"/>
    <property type="match status" value="2"/>
</dbReference>
<feature type="domain" description="ABC transporter" evidence="9">
    <location>
        <begin position="787"/>
        <end position="1035"/>
    </location>
</feature>
<feature type="transmembrane region" description="Helical" evidence="8">
    <location>
        <begin position="605"/>
        <end position="627"/>
    </location>
</feature>
<evidence type="ECO:0000256" key="1">
    <source>
        <dbReference type="ARBA" id="ARBA00004141"/>
    </source>
</evidence>
<evidence type="ECO:0000256" key="5">
    <source>
        <dbReference type="ARBA" id="ARBA00022840"/>
    </source>
</evidence>
<evidence type="ECO:0000256" key="2">
    <source>
        <dbReference type="ARBA" id="ARBA00022448"/>
    </source>
</evidence>
<feature type="transmembrane region" description="Helical" evidence="8">
    <location>
        <begin position="1238"/>
        <end position="1264"/>
    </location>
</feature>
<dbReference type="InterPro" id="IPR003439">
    <property type="entry name" value="ABC_transporter-like_ATP-bd"/>
</dbReference>
<dbReference type="InterPro" id="IPR003593">
    <property type="entry name" value="AAA+_ATPase"/>
</dbReference>
<dbReference type="InterPro" id="IPR017871">
    <property type="entry name" value="ABC_transporter-like_CS"/>
</dbReference>
<name>A0A2R6NEP6_9APHY</name>
<dbReference type="PANTHER" id="PTHR48041">
    <property type="entry name" value="ABC TRANSPORTER G FAMILY MEMBER 28"/>
    <property type="match status" value="1"/>
</dbReference>
<dbReference type="PROSITE" id="PS50893">
    <property type="entry name" value="ABC_TRANSPORTER_2"/>
    <property type="match status" value="2"/>
</dbReference>
<feature type="transmembrane region" description="Helical" evidence="8">
    <location>
        <begin position="721"/>
        <end position="744"/>
    </location>
</feature>
<dbReference type="SMART" id="SM00382">
    <property type="entry name" value="AAA"/>
    <property type="match status" value="2"/>
</dbReference>
<dbReference type="GO" id="GO:0016887">
    <property type="term" value="F:ATP hydrolysis activity"/>
    <property type="evidence" value="ECO:0007669"/>
    <property type="project" value="InterPro"/>
</dbReference>
<feature type="transmembrane region" description="Helical" evidence="8">
    <location>
        <begin position="633"/>
        <end position="656"/>
    </location>
</feature>
<evidence type="ECO:0000256" key="6">
    <source>
        <dbReference type="ARBA" id="ARBA00022989"/>
    </source>
</evidence>
<dbReference type="Pfam" id="PF01061">
    <property type="entry name" value="ABC2_membrane"/>
    <property type="match status" value="2"/>
</dbReference>
<protein>
    <recommendedName>
        <fullName evidence="9">ABC transporter domain-containing protein</fullName>
    </recommendedName>
</protein>
<comment type="caution">
    <text evidence="10">The sequence shown here is derived from an EMBL/GenBank/DDBJ whole genome shotgun (WGS) entry which is preliminary data.</text>
</comment>
<feature type="transmembrane region" description="Helical" evidence="8">
    <location>
        <begin position="490"/>
        <end position="513"/>
    </location>
</feature>
<dbReference type="GO" id="GO:0005524">
    <property type="term" value="F:ATP binding"/>
    <property type="evidence" value="ECO:0007669"/>
    <property type="project" value="UniProtKB-KW"/>
</dbReference>
<evidence type="ECO:0000256" key="8">
    <source>
        <dbReference type="SAM" id="Phobius"/>
    </source>
</evidence>
<evidence type="ECO:0000256" key="7">
    <source>
        <dbReference type="ARBA" id="ARBA00023136"/>
    </source>
</evidence>
<evidence type="ECO:0000259" key="9">
    <source>
        <dbReference type="PROSITE" id="PS50893"/>
    </source>
</evidence>
<evidence type="ECO:0000256" key="3">
    <source>
        <dbReference type="ARBA" id="ARBA00022692"/>
    </source>
</evidence>
<dbReference type="OrthoDB" id="66620at2759"/>
<dbReference type="Proteomes" id="UP000186601">
    <property type="component" value="Unassembled WGS sequence"/>
</dbReference>
<keyword evidence="5" id="KW-0067">ATP-binding</keyword>
<evidence type="ECO:0000256" key="4">
    <source>
        <dbReference type="ARBA" id="ARBA00022741"/>
    </source>
</evidence>
<dbReference type="InterPro" id="IPR050352">
    <property type="entry name" value="ABCG_transporters"/>
</dbReference>
<dbReference type="STRING" id="98765.A0A2R6NEP6"/>
<dbReference type="InterPro" id="IPR027417">
    <property type="entry name" value="P-loop_NTPase"/>
</dbReference>
<feature type="transmembrane region" description="Helical" evidence="8">
    <location>
        <begin position="1202"/>
        <end position="1226"/>
    </location>
</feature>
<keyword evidence="6 8" id="KW-1133">Transmembrane helix</keyword>
<dbReference type="EMBL" id="MLYV02001309">
    <property type="protein sequence ID" value="PSR70826.1"/>
    <property type="molecule type" value="Genomic_DNA"/>
</dbReference>
<dbReference type="Pfam" id="PF00005">
    <property type="entry name" value="ABC_tran"/>
    <property type="match status" value="2"/>
</dbReference>
<comment type="subcellular location">
    <subcellularLocation>
        <location evidence="1">Membrane</location>
        <topology evidence="1">Multi-pass membrane protein</topology>
    </subcellularLocation>
</comment>
<sequence>MVEGSEAVEKEMSISYRAAPRTSVLSPASSFYVDLEGQIAIPSLEQSVSSRTGHLDPVTQVQSTLQEPISIDHNEGGDRGPILAYTPPSYSVLISSLSIAQPPYRAYIPVPFPIPIPHTITNAIRGLARRQNRHSTENEHVTHSDGFIVRNVSAVVKQGEVMALIGGSGSGKTTLLHAIAARLGDLHVAEGSVSIIAAPTGAAFSAFGDRTGLNCRGMLGFVQQNDYLLPRLTVRETLRYAGKLRLPSYIDSKTRNRIVEQTIRELGLTDVADLTVGGDGHRGKGISGGEKRRLSIGCILVSLPSVLVLDEVTTGLDSYTAFQLLETLNRLAKLGRTIILSIHQPRSDAFPLFSKLLLLSHGSVVYSGRTSDCLAYFARLGYEPEIQTNPFDFLVDLSSTETGDLEIARKSRERLKGLFLRWRDEEKEHAGLDDPKHDINVVVMEQDIFEVARHGPQDIGVLNKMPGAWTQTCVLLSRAFKNMIRAYPELIGHFLQAVILGLVMGLSFFQLGINPQPNDIQSLKTLAFQVVPVYAYMSQVVWTYRWCNGLVVFEREREDSLYQPAAWVFAEFLACLPVNVLGPAIYSILMYFICSLRMDDVQQNLSIFLTDLVLVQLCFFAWSLLAASIGRTFARATLLGNALSIFFLLSPGYFIINVPGWIRWFRWVSPHFYSFRIIVISQFRNRTFACIGVSGPDLAQCSGENVLRGLRISPSDRLWHYYLAHAVFIASATLLSILYLMVWAPGSVRHARRIISTEKRGRKSPTDTNPPSLRARIDVTAEAVKLIHSRRILPSLRKVEIPILVRVSAQFPAGELSVIMGPSGSGKSTFLRICAGKTLKGSLLSSFHTYGEIRFNGMSAHNREKISCAFVEQDDDHHLPALTVRETLRFTARLKLPSAMSEKDKLSRVEDVLNMLGLADCADGLVGGELLKGISGGEKRRLSLACEMINDPAVLIVDEPTSGLDAYTARSVVEALKNIARSGRTVIASLHQPRSDIFNMADNVMVMAKYGNVIYQGPRERLLPHLSLAGYQCPPLYNPADFCMDLVSVGSGFKMEQLENIARIKELINCWKTYEDKSADTRIHKQIDGEAVVSPEHVTESVSVYSALPIILERTLRNTWRQSDLFWTRWIQAPFLAILFFIFFLRLTKGPAGAQDRIGLVAECTSIVAFVGFLNVVTIYPMEKNKFFHDFSTAGGRYSTGTFILAFSLFAVIPELISAIIFTLIMNLATGMQTNARIFFEFTIAIWVQLNFGESIGIAFSSFFDTMGLSVSLVSVFLSVAAQSSGIFSASIVKFLADLAWIFPVKYLPRILLINEMQGLVFDCSSDSILSGECTAASGEQVLALFGFHDEPWRLLLISLAITFAYRVAAWAVLAMR</sequence>
<feature type="transmembrane region" description="Helical" evidence="8">
    <location>
        <begin position="1130"/>
        <end position="1148"/>
    </location>
</feature>
<dbReference type="GO" id="GO:0016020">
    <property type="term" value="C:membrane"/>
    <property type="evidence" value="ECO:0007669"/>
    <property type="project" value="UniProtKB-SubCell"/>
</dbReference>
<keyword evidence="4" id="KW-0547">Nucleotide-binding</keyword>
<dbReference type="PANTHER" id="PTHR48041:SF119">
    <property type="entry name" value="ROA1P"/>
    <property type="match status" value="1"/>
</dbReference>
<evidence type="ECO:0000313" key="10">
    <source>
        <dbReference type="EMBL" id="PSR70826.1"/>
    </source>
</evidence>
<proteinExistence type="predicted"/>
<keyword evidence="7 8" id="KW-0472">Membrane</keyword>
<evidence type="ECO:0000313" key="11">
    <source>
        <dbReference type="Proteomes" id="UP000186601"/>
    </source>
</evidence>
<feature type="transmembrane region" description="Helical" evidence="8">
    <location>
        <begin position="565"/>
        <end position="593"/>
    </location>
</feature>
<accession>A0A2R6NEP6</accession>
<dbReference type="PROSITE" id="PS00211">
    <property type="entry name" value="ABC_TRANSPORTER_1"/>
    <property type="match status" value="2"/>
</dbReference>
<keyword evidence="11" id="KW-1185">Reference proteome</keyword>
<keyword evidence="2" id="KW-0813">Transport</keyword>
<feature type="domain" description="ABC transporter" evidence="9">
    <location>
        <begin position="128"/>
        <end position="386"/>
    </location>
</feature>
<dbReference type="SUPFAM" id="SSF52540">
    <property type="entry name" value="P-loop containing nucleoside triphosphate hydrolases"/>
    <property type="match status" value="2"/>
</dbReference>
<dbReference type="Pfam" id="PF19055">
    <property type="entry name" value="ABC2_membrane_7"/>
    <property type="match status" value="1"/>
</dbReference>
<dbReference type="InterPro" id="IPR043926">
    <property type="entry name" value="ABCG_dom"/>
</dbReference>
<reference evidence="10 11" key="1">
    <citation type="submission" date="2018-02" db="EMBL/GenBank/DDBJ databases">
        <title>Genome sequence of the basidiomycete white-rot fungus Phlebia centrifuga.</title>
        <authorList>
            <person name="Granchi Z."/>
            <person name="Peng M."/>
            <person name="de Vries R.P."/>
            <person name="Hilden K."/>
            <person name="Makela M.R."/>
            <person name="Grigoriev I."/>
            <person name="Riley R."/>
        </authorList>
    </citation>
    <scope>NUCLEOTIDE SEQUENCE [LARGE SCALE GENOMIC DNA]</scope>
    <source>
        <strain evidence="10 11">FBCC195</strain>
    </source>
</reference>
<keyword evidence="3 8" id="KW-0812">Transmembrane</keyword>
<feature type="transmembrane region" description="Helical" evidence="8">
    <location>
        <begin position="1276"/>
        <end position="1303"/>
    </location>
</feature>
<dbReference type="InterPro" id="IPR013525">
    <property type="entry name" value="ABC2_TM"/>
</dbReference>
<gene>
    <name evidence="10" type="ORF">PHLCEN_2v13267</name>
</gene>